<dbReference type="PANTHER" id="PTHR38479">
    <property type="entry name" value="LMO0824 PROTEIN"/>
    <property type="match status" value="1"/>
</dbReference>
<organism evidence="1 2">
    <name type="scientific">Saccharothrix mutabilis subsp. mutabilis</name>
    <dbReference type="NCBI Taxonomy" id="66855"/>
    <lineage>
        <taxon>Bacteria</taxon>
        <taxon>Bacillati</taxon>
        <taxon>Actinomycetota</taxon>
        <taxon>Actinomycetes</taxon>
        <taxon>Pseudonocardiales</taxon>
        <taxon>Pseudonocardiaceae</taxon>
        <taxon>Saccharothrix</taxon>
    </lineage>
</organism>
<name>A0ABP3D174_9PSEU</name>
<evidence type="ECO:0000313" key="1">
    <source>
        <dbReference type="EMBL" id="GAA0220737.1"/>
    </source>
</evidence>
<dbReference type="EMBL" id="BAAABU010000003">
    <property type="protein sequence ID" value="GAA0220737.1"/>
    <property type="molecule type" value="Genomic_DNA"/>
</dbReference>
<dbReference type="PANTHER" id="PTHR38479:SF2">
    <property type="entry name" value="WINGED HELIX DNA-BINDING DOMAIN-CONTAINING PROTEIN"/>
    <property type="match status" value="1"/>
</dbReference>
<keyword evidence="2" id="KW-1185">Reference proteome</keyword>
<proteinExistence type="predicted"/>
<dbReference type="RefSeq" id="WP_343933272.1">
    <property type="nucleotide sequence ID" value="NZ_BAAABU010000003.1"/>
</dbReference>
<evidence type="ECO:0000313" key="2">
    <source>
        <dbReference type="Proteomes" id="UP001500416"/>
    </source>
</evidence>
<dbReference type="Pfam" id="PF06224">
    <property type="entry name" value="AlkZ-like"/>
    <property type="match status" value="1"/>
</dbReference>
<accession>A0ABP3D174</accession>
<dbReference type="Proteomes" id="UP001500416">
    <property type="component" value="Unassembled WGS sequence"/>
</dbReference>
<evidence type="ECO:0008006" key="3">
    <source>
        <dbReference type="Google" id="ProtNLM"/>
    </source>
</evidence>
<protein>
    <recommendedName>
        <fullName evidence="3">Winged helix DNA-binding domain-containing protein</fullName>
    </recommendedName>
</protein>
<dbReference type="InterPro" id="IPR009351">
    <property type="entry name" value="AlkZ-like"/>
</dbReference>
<gene>
    <name evidence="1" type="ORF">GCM10010492_18570</name>
</gene>
<sequence>MVAHTGVTAVRRMRAQRLITPARDLASLLDDVLAVPAPDLTGAGMAVRARTTGITPGDLRAALAGGEVVRTWAMRGAVHLLRRHDVRWVVALLGPVNAARSPGEAGAAVSAAVREVLTEPLTRAGLLDRLAEVGVPLDEREAAQALTRAAHDGALCLGESTYHPVPRDGPEHDVTELARRFLRAHGPATAEDFATWSGLPDDQARAAFPKTQPDDPPPAEEGVVRLLGHSDGFLAGYRDPGPLLDPADEPLLRADGRTLPHVVVDGRVRGTWRRRAGRVVVEQFGHIPASELDAEVASVVGWV</sequence>
<reference evidence="2" key="1">
    <citation type="journal article" date="2019" name="Int. J. Syst. Evol. Microbiol.">
        <title>The Global Catalogue of Microorganisms (GCM) 10K type strain sequencing project: providing services to taxonomists for standard genome sequencing and annotation.</title>
        <authorList>
            <consortium name="The Broad Institute Genomics Platform"/>
            <consortium name="The Broad Institute Genome Sequencing Center for Infectious Disease"/>
            <person name="Wu L."/>
            <person name="Ma J."/>
        </authorList>
    </citation>
    <scope>NUCLEOTIDE SEQUENCE [LARGE SCALE GENOMIC DNA]</scope>
    <source>
        <strain evidence="2">JCM 3380</strain>
    </source>
</reference>
<comment type="caution">
    <text evidence="1">The sequence shown here is derived from an EMBL/GenBank/DDBJ whole genome shotgun (WGS) entry which is preliminary data.</text>
</comment>